<dbReference type="AlphaFoldDB" id="A0A419PLT8"/>
<accession>A0A419PLT8</accession>
<gene>
    <name evidence="1" type="ORF">CSKR_104624</name>
</gene>
<keyword evidence="2" id="KW-1185">Reference proteome</keyword>
<evidence type="ECO:0000313" key="1">
    <source>
        <dbReference type="EMBL" id="KAG5443709.1"/>
    </source>
</evidence>
<dbReference type="Proteomes" id="UP000286415">
    <property type="component" value="Unassembled WGS sequence"/>
</dbReference>
<reference evidence="1 2" key="2">
    <citation type="journal article" date="2021" name="Genomics">
        <title>High-quality reference genome for Clonorchis sinensis.</title>
        <authorList>
            <person name="Young N.D."/>
            <person name="Stroehlein A.J."/>
            <person name="Kinkar L."/>
            <person name="Wang T."/>
            <person name="Sohn W.M."/>
            <person name="Chang B.C.H."/>
            <person name="Kaur P."/>
            <person name="Weisz D."/>
            <person name="Dudchenko O."/>
            <person name="Aiden E.L."/>
            <person name="Korhonen P.K."/>
            <person name="Gasser R.B."/>
        </authorList>
    </citation>
    <scope>NUCLEOTIDE SEQUENCE [LARGE SCALE GENOMIC DNA]</scope>
    <source>
        <strain evidence="1">Cs-k2</strain>
    </source>
</reference>
<dbReference type="OrthoDB" id="10302212at2759"/>
<protein>
    <submittedName>
        <fullName evidence="1">Uncharacterized protein</fullName>
    </submittedName>
</protein>
<reference evidence="1 2" key="1">
    <citation type="journal article" date="2018" name="Biotechnol. Adv.">
        <title>Improved genomic resources and new bioinformatic workflow for the carcinogenic parasite Clonorchis sinensis: Biotechnological implications.</title>
        <authorList>
            <person name="Wang D."/>
            <person name="Korhonen P.K."/>
            <person name="Gasser R.B."/>
            <person name="Young N.D."/>
        </authorList>
    </citation>
    <scope>NUCLEOTIDE SEQUENCE [LARGE SCALE GENOMIC DNA]</scope>
    <source>
        <strain evidence="1">Cs-k2</strain>
    </source>
</reference>
<evidence type="ECO:0000313" key="2">
    <source>
        <dbReference type="Proteomes" id="UP000286415"/>
    </source>
</evidence>
<comment type="caution">
    <text evidence="1">The sequence shown here is derived from an EMBL/GenBank/DDBJ whole genome shotgun (WGS) entry which is preliminary data.</text>
</comment>
<name>A0A419PLT8_CLOSI</name>
<organism evidence="1 2">
    <name type="scientific">Clonorchis sinensis</name>
    <name type="common">Chinese liver fluke</name>
    <dbReference type="NCBI Taxonomy" id="79923"/>
    <lineage>
        <taxon>Eukaryota</taxon>
        <taxon>Metazoa</taxon>
        <taxon>Spiralia</taxon>
        <taxon>Lophotrochozoa</taxon>
        <taxon>Platyhelminthes</taxon>
        <taxon>Trematoda</taxon>
        <taxon>Digenea</taxon>
        <taxon>Opisthorchiida</taxon>
        <taxon>Opisthorchiata</taxon>
        <taxon>Opisthorchiidae</taxon>
        <taxon>Clonorchis</taxon>
    </lineage>
</organism>
<proteinExistence type="predicted"/>
<dbReference type="EMBL" id="NIRI02000056">
    <property type="protein sequence ID" value="KAG5443709.1"/>
    <property type="molecule type" value="Genomic_DNA"/>
</dbReference>
<dbReference type="InParanoid" id="A0A419PLT8"/>
<sequence length="77" mass="8751">MNLYYVILFLVSPELHSCTEVLKVGNKWNISNEIEAIKDKLTATVYASLLSEEYTILPTYQFNTIEFSLDASKSVSL</sequence>